<evidence type="ECO:0000259" key="13">
    <source>
        <dbReference type="PROSITE" id="PS50011"/>
    </source>
</evidence>
<keyword evidence="4 12" id="KW-0732">Signal</keyword>
<dbReference type="SMART" id="SM00179">
    <property type="entry name" value="EGF_CA"/>
    <property type="match status" value="1"/>
</dbReference>
<dbReference type="GO" id="GO:0007166">
    <property type="term" value="P:cell surface receptor signaling pathway"/>
    <property type="evidence" value="ECO:0007669"/>
    <property type="project" value="InterPro"/>
</dbReference>
<dbReference type="PROSITE" id="PS51257">
    <property type="entry name" value="PROKAR_LIPOPROTEIN"/>
    <property type="match status" value="1"/>
</dbReference>
<dbReference type="InterPro" id="IPR008271">
    <property type="entry name" value="Ser/Thr_kinase_AS"/>
</dbReference>
<keyword evidence="15" id="KW-1185">Reference proteome</keyword>
<dbReference type="PROSITE" id="PS00107">
    <property type="entry name" value="PROTEIN_KINASE_ATP"/>
    <property type="match status" value="1"/>
</dbReference>
<dbReference type="CDD" id="cd00054">
    <property type="entry name" value="EGF_CA"/>
    <property type="match status" value="1"/>
</dbReference>
<comment type="caution">
    <text evidence="14">The sequence shown here is derived from an EMBL/GenBank/DDBJ whole genome shotgun (WGS) entry which is preliminary data.</text>
</comment>
<dbReference type="PROSITE" id="PS50011">
    <property type="entry name" value="PROTEIN_KINASE_DOM"/>
    <property type="match status" value="1"/>
</dbReference>
<keyword evidence="8" id="KW-1015">Disulfide bond</keyword>
<dbReference type="InterPro" id="IPR001881">
    <property type="entry name" value="EGF-like_Ca-bd_dom"/>
</dbReference>
<feature type="signal peptide" evidence="12">
    <location>
        <begin position="1"/>
        <end position="27"/>
    </location>
</feature>
<proteinExistence type="predicted"/>
<evidence type="ECO:0000256" key="7">
    <source>
        <dbReference type="ARBA" id="ARBA00022840"/>
    </source>
</evidence>
<evidence type="ECO:0000256" key="6">
    <source>
        <dbReference type="ARBA" id="ARBA00022777"/>
    </source>
</evidence>
<keyword evidence="6" id="KW-0418">Kinase</keyword>
<dbReference type="InterPro" id="IPR018097">
    <property type="entry name" value="EGF_Ca-bd_CS"/>
</dbReference>
<sequence length="599" mass="65370">MVMQLRGMTQLMLLMWFLLYSCAVALALAPLSMSAASTQRSSCPHSNKCGVLDIPYPFGIGDDCAWPGFTLTCNGSFSPPKLYYDDIQIIDITLEKGQMRGYTFVAYFCNNSTNTTTVSSSFSTWLNLTDTPFLVAPTSNEFTAIGCDALAQLGGRDDGSFLTGCITTCTSLDTAAKDGERCTGLGCCQVPSIPANLSSTNINWGNKNDGNGNVRNSAWSYSPCSYAFVAEKGWYNFSRQDLSRRNGSKSFVEDSDGKKYVPTVLDWAIRNNGSCSSAKTASACVSNYSECINAPNGEGYLCQCSAGYAGNPYVTGAGGCKNINECDPSIYKEQYPCTDGTCHDLQGSFECKCKFGGRKDSKDDKVCRPVLSKVAIMLIAITCVIAILSILLILLFMVHEKKKLRENFIKNGGQVLKNIGIEIYTKEDIKKITNNYHTHIGNGAFGEVFKGKVNNNRQVAVKRSIQSEIHHHNGSKEDFANEINIQSEIRHKNVVRLVGCCLETNIPMLVFEYIPNGSLHDVLHGKGNDAKLSLTLEKRLAIAIGSAEALDYMHSSASQKILHGDVKSGNILLDGLFVPKVSDFGISRRVMCIALELFS</sequence>
<evidence type="ECO:0000256" key="12">
    <source>
        <dbReference type="SAM" id="SignalP"/>
    </source>
</evidence>
<dbReference type="SMART" id="SM00220">
    <property type="entry name" value="S_TKc"/>
    <property type="match status" value="1"/>
</dbReference>
<dbReference type="InterPro" id="IPR000719">
    <property type="entry name" value="Prot_kinase_dom"/>
</dbReference>
<evidence type="ECO:0000256" key="5">
    <source>
        <dbReference type="ARBA" id="ARBA00022741"/>
    </source>
</evidence>
<gene>
    <name evidence="14" type="ORF">GUJ93_ZPchr0011g27723</name>
</gene>
<feature type="domain" description="Protein kinase" evidence="13">
    <location>
        <begin position="434"/>
        <end position="599"/>
    </location>
</feature>
<keyword evidence="5 10" id="KW-0547">Nucleotide-binding</keyword>
<feature type="transmembrane region" description="Helical" evidence="11">
    <location>
        <begin position="374"/>
        <end position="398"/>
    </location>
</feature>
<evidence type="ECO:0000256" key="8">
    <source>
        <dbReference type="ARBA" id="ARBA00023157"/>
    </source>
</evidence>
<evidence type="ECO:0000256" key="3">
    <source>
        <dbReference type="ARBA" id="ARBA00022679"/>
    </source>
</evidence>
<accession>A0A8J5WK90</accession>
<evidence type="ECO:0000256" key="10">
    <source>
        <dbReference type="PROSITE-ProRule" id="PRU10141"/>
    </source>
</evidence>
<dbReference type="Proteomes" id="UP000729402">
    <property type="component" value="Unassembled WGS sequence"/>
</dbReference>
<comment type="subcellular location">
    <subcellularLocation>
        <location evidence="1">Membrane</location>
        <topology evidence="1">Single-pass type I membrane protein</topology>
    </subcellularLocation>
</comment>
<dbReference type="Pfam" id="PF07714">
    <property type="entry name" value="PK_Tyr_Ser-Thr"/>
    <property type="match status" value="1"/>
</dbReference>
<dbReference type="OrthoDB" id="4062651at2759"/>
<dbReference type="PROSITE" id="PS00108">
    <property type="entry name" value="PROTEIN_KINASE_ST"/>
    <property type="match status" value="1"/>
</dbReference>
<dbReference type="GO" id="GO:0004674">
    <property type="term" value="F:protein serine/threonine kinase activity"/>
    <property type="evidence" value="ECO:0007669"/>
    <property type="project" value="UniProtKB-KW"/>
</dbReference>
<evidence type="ECO:0000256" key="11">
    <source>
        <dbReference type="SAM" id="Phobius"/>
    </source>
</evidence>
<reference evidence="14" key="1">
    <citation type="journal article" date="2021" name="bioRxiv">
        <title>Whole Genome Assembly and Annotation of Northern Wild Rice, Zizania palustris L., Supports a Whole Genome Duplication in the Zizania Genus.</title>
        <authorList>
            <person name="Haas M."/>
            <person name="Kono T."/>
            <person name="Macchietto M."/>
            <person name="Millas R."/>
            <person name="McGilp L."/>
            <person name="Shao M."/>
            <person name="Duquette J."/>
            <person name="Hirsch C.N."/>
            <person name="Kimball J."/>
        </authorList>
    </citation>
    <scope>NUCLEOTIDE SEQUENCE</scope>
    <source>
        <tissue evidence="14">Fresh leaf tissue</tissue>
    </source>
</reference>
<dbReference type="PANTHER" id="PTHR27005">
    <property type="entry name" value="WALL-ASSOCIATED RECEPTOR KINASE-LIKE 21"/>
    <property type="match status" value="1"/>
</dbReference>
<dbReference type="InterPro" id="IPR000742">
    <property type="entry name" value="EGF"/>
</dbReference>
<evidence type="ECO:0000256" key="9">
    <source>
        <dbReference type="ARBA" id="ARBA00023180"/>
    </source>
</evidence>
<dbReference type="SMART" id="SM00181">
    <property type="entry name" value="EGF"/>
    <property type="match status" value="2"/>
</dbReference>
<dbReference type="PROSITE" id="PS01187">
    <property type="entry name" value="EGF_CA"/>
    <property type="match status" value="1"/>
</dbReference>
<evidence type="ECO:0000256" key="2">
    <source>
        <dbReference type="ARBA" id="ARBA00022527"/>
    </source>
</evidence>
<keyword evidence="3" id="KW-0808">Transferase</keyword>
<evidence type="ECO:0000313" key="15">
    <source>
        <dbReference type="Proteomes" id="UP000729402"/>
    </source>
</evidence>
<dbReference type="AlphaFoldDB" id="A0A8J5WK90"/>
<organism evidence="14 15">
    <name type="scientific">Zizania palustris</name>
    <name type="common">Northern wild rice</name>
    <dbReference type="NCBI Taxonomy" id="103762"/>
    <lineage>
        <taxon>Eukaryota</taxon>
        <taxon>Viridiplantae</taxon>
        <taxon>Streptophyta</taxon>
        <taxon>Embryophyta</taxon>
        <taxon>Tracheophyta</taxon>
        <taxon>Spermatophyta</taxon>
        <taxon>Magnoliopsida</taxon>
        <taxon>Liliopsida</taxon>
        <taxon>Poales</taxon>
        <taxon>Poaceae</taxon>
        <taxon>BOP clade</taxon>
        <taxon>Oryzoideae</taxon>
        <taxon>Oryzeae</taxon>
        <taxon>Zizaniinae</taxon>
        <taxon>Zizania</taxon>
    </lineage>
</organism>
<keyword evidence="2" id="KW-0723">Serine/threonine-protein kinase</keyword>
<reference evidence="14" key="2">
    <citation type="submission" date="2021-02" db="EMBL/GenBank/DDBJ databases">
        <authorList>
            <person name="Kimball J.A."/>
            <person name="Haas M.W."/>
            <person name="Macchietto M."/>
            <person name="Kono T."/>
            <person name="Duquette J."/>
            <person name="Shao M."/>
        </authorList>
    </citation>
    <scope>NUCLEOTIDE SEQUENCE</scope>
    <source>
        <tissue evidence="14">Fresh leaf tissue</tissue>
    </source>
</reference>
<evidence type="ECO:0000256" key="4">
    <source>
        <dbReference type="ARBA" id="ARBA00022729"/>
    </source>
</evidence>
<protein>
    <recommendedName>
        <fullName evidence="13">Protein kinase domain-containing protein</fullName>
    </recommendedName>
</protein>
<dbReference type="InterPro" id="IPR025287">
    <property type="entry name" value="WAK_GUB"/>
</dbReference>
<evidence type="ECO:0000256" key="1">
    <source>
        <dbReference type="ARBA" id="ARBA00004479"/>
    </source>
</evidence>
<feature type="chain" id="PRO_5035270263" description="Protein kinase domain-containing protein" evidence="12">
    <location>
        <begin position="28"/>
        <end position="599"/>
    </location>
</feature>
<dbReference type="GO" id="GO:0005886">
    <property type="term" value="C:plasma membrane"/>
    <property type="evidence" value="ECO:0007669"/>
    <property type="project" value="TreeGrafter"/>
</dbReference>
<dbReference type="InterPro" id="IPR017441">
    <property type="entry name" value="Protein_kinase_ATP_BS"/>
</dbReference>
<dbReference type="InterPro" id="IPR001245">
    <property type="entry name" value="Ser-Thr/Tyr_kinase_cat_dom"/>
</dbReference>
<dbReference type="GO" id="GO:0005509">
    <property type="term" value="F:calcium ion binding"/>
    <property type="evidence" value="ECO:0007669"/>
    <property type="project" value="InterPro"/>
</dbReference>
<name>A0A8J5WK90_ZIZPA</name>
<keyword evidence="11" id="KW-0812">Transmembrane</keyword>
<feature type="binding site" evidence="10">
    <location>
        <position position="462"/>
    </location>
    <ligand>
        <name>ATP</name>
        <dbReference type="ChEBI" id="CHEBI:30616"/>
    </ligand>
</feature>
<dbReference type="PANTHER" id="PTHR27005:SF162">
    <property type="entry name" value="OS11G0691500 PROTEIN"/>
    <property type="match status" value="1"/>
</dbReference>
<keyword evidence="7 10" id="KW-0067">ATP-binding</keyword>
<dbReference type="InterPro" id="IPR045274">
    <property type="entry name" value="WAK-like"/>
</dbReference>
<dbReference type="GO" id="GO:0030247">
    <property type="term" value="F:polysaccharide binding"/>
    <property type="evidence" value="ECO:0007669"/>
    <property type="project" value="InterPro"/>
</dbReference>
<dbReference type="EMBL" id="JAAALK010000081">
    <property type="protein sequence ID" value="KAG8090412.1"/>
    <property type="molecule type" value="Genomic_DNA"/>
</dbReference>
<dbReference type="GO" id="GO:0005524">
    <property type="term" value="F:ATP binding"/>
    <property type="evidence" value="ECO:0007669"/>
    <property type="project" value="UniProtKB-UniRule"/>
</dbReference>
<keyword evidence="11" id="KW-1133">Transmembrane helix</keyword>
<evidence type="ECO:0000313" key="14">
    <source>
        <dbReference type="EMBL" id="KAG8090412.1"/>
    </source>
</evidence>
<dbReference type="Pfam" id="PF13947">
    <property type="entry name" value="GUB_WAK_bind"/>
    <property type="match status" value="1"/>
</dbReference>
<keyword evidence="11" id="KW-0472">Membrane</keyword>
<dbReference type="FunFam" id="3.30.200.20:FF:000337">
    <property type="entry name" value="Wall-associated receptor kinase 3"/>
    <property type="match status" value="1"/>
</dbReference>
<keyword evidence="9" id="KW-0325">Glycoprotein</keyword>